<comment type="caution">
    <text evidence="1">The sequence shown here is derived from an EMBL/GenBank/DDBJ whole genome shotgun (WGS) entry which is preliminary data.</text>
</comment>
<name>A0ABT9FC63_9GAMM</name>
<keyword evidence="2" id="KW-1185">Reference proteome</keyword>
<dbReference type="RefSeq" id="WP_305471648.1">
    <property type="nucleotide sequence ID" value="NZ_JAUYVT010000004.1"/>
</dbReference>
<protein>
    <submittedName>
        <fullName evidence="1">Uncharacterized protein</fullName>
    </submittedName>
</protein>
<sequence>MKGGGLFSILAVLFVGWVFIASSDEERLIRACKPTQWIGGFATSIVDLTAPKYSSTVDGWIDSLEYSCQYMLWRLFYENAWLEQQDKMEQNMYRAIENEKEKSRNGKKMHD</sequence>
<proteinExistence type="predicted"/>
<evidence type="ECO:0000313" key="2">
    <source>
        <dbReference type="Proteomes" id="UP001177212"/>
    </source>
</evidence>
<dbReference type="Proteomes" id="UP001177212">
    <property type="component" value="Unassembled WGS sequence"/>
</dbReference>
<evidence type="ECO:0000313" key="1">
    <source>
        <dbReference type="EMBL" id="MDP2564369.1"/>
    </source>
</evidence>
<organism evidence="1 2">
    <name type="scientific">Pseudoalteromonas marina</name>
    <dbReference type="NCBI Taxonomy" id="267375"/>
    <lineage>
        <taxon>Bacteria</taxon>
        <taxon>Pseudomonadati</taxon>
        <taxon>Pseudomonadota</taxon>
        <taxon>Gammaproteobacteria</taxon>
        <taxon>Alteromonadales</taxon>
        <taxon>Pseudoalteromonadaceae</taxon>
        <taxon>Pseudoalteromonas</taxon>
    </lineage>
</organism>
<accession>A0ABT9FC63</accession>
<reference evidence="1" key="1">
    <citation type="submission" date="2023-07" db="EMBL/GenBank/DDBJ databases">
        <title>Genome content predicts the carbon catabolic preferences of heterotrophic bacteria.</title>
        <authorList>
            <person name="Gralka M."/>
        </authorList>
    </citation>
    <scope>NUCLEOTIDE SEQUENCE</scope>
    <source>
        <strain evidence="1">4G09</strain>
    </source>
</reference>
<dbReference type="EMBL" id="JAUYVT010000004">
    <property type="protein sequence ID" value="MDP2564369.1"/>
    <property type="molecule type" value="Genomic_DNA"/>
</dbReference>
<gene>
    <name evidence="1" type="ORF">Q8W34_06965</name>
</gene>